<sequence>MTRTERALAGNWRWIAVFCWLTALSGAGVIGWSWYSQLADEADKRGTAVSTLAGDVRVLRAQVQAAGETPKAPDPSKAVEDLDDRSRVPVPIPGPPGPKGDPGKDAPTITPSPGTSGAPGRDGTDSTVPGPAGPAGPPGADSTVPGPSGPPGQDGSDGADGRDGQTCPDGYSMQAPSYDPDALVCRRDGAPDPEPGNGGGLLSAGLDPTRRQYP</sequence>
<keyword evidence="4" id="KW-1185">Reference proteome</keyword>
<dbReference type="RefSeq" id="WP_099506046.1">
    <property type="nucleotide sequence ID" value="NZ_CP026652.1"/>
</dbReference>
<accession>A0ABM6STS5</accession>
<evidence type="ECO:0000256" key="1">
    <source>
        <dbReference type="SAM" id="MobiDB-lite"/>
    </source>
</evidence>
<reference evidence="3 4" key="1">
    <citation type="submission" date="2018-02" db="EMBL/GenBank/DDBJ databases">
        <title>Complete genome sequence of Streptomyces dengpaensis, the producer of angucyclines.</title>
        <authorList>
            <person name="Yumei L."/>
        </authorList>
    </citation>
    <scope>NUCLEOTIDE SEQUENCE [LARGE SCALE GENOMIC DNA]</scope>
    <source>
        <strain evidence="3 4">XZHG99</strain>
    </source>
</reference>
<keyword evidence="2" id="KW-0472">Membrane</keyword>
<organism evidence="3 4">
    <name type="scientific">Streptomyces dengpaensis</name>
    <dbReference type="NCBI Taxonomy" id="2049881"/>
    <lineage>
        <taxon>Bacteria</taxon>
        <taxon>Bacillati</taxon>
        <taxon>Actinomycetota</taxon>
        <taxon>Actinomycetes</taxon>
        <taxon>Kitasatosporales</taxon>
        <taxon>Streptomycetaceae</taxon>
        <taxon>Streptomyces</taxon>
    </lineage>
</organism>
<evidence type="ECO:0008006" key="5">
    <source>
        <dbReference type="Google" id="ProtNLM"/>
    </source>
</evidence>
<dbReference type="Proteomes" id="UP000238413">
    <property type="component" value="Chromosome"/>
</dbReference>
<feature type="compositionally biased region" description="Pro residues" evidence="1">
    <location>
        <begin position="90"/>
        <end position="99"/>
    </location>
</feature>
<feature type="region of interest" description="Disordered" evidence="1">
    <location>
        <begin position="64"/>
        <end position="214"/>
    </location>
</feature>
<keyword evidence="2" id="KW-0812">Transmembrane</keyword>
<dbReference type="EMBL" id="CP026652">
    <property type="protein sequence ID" value="AVH57898.1"/>
    <property type="molecule type" value="Genomic_DNA"/>
</dbReference>
<feature type="compositionally biased region" description="Basic and acidic residues" evidence="1">
    <location>
        <begin position="77"/>
        <end position="87"/>
    </location>
</feature>
<proteinExistence type="predicted"/>
<keyword evidence="2" id="KW-1133">Transmembrane helix</keyword>
<evidence type="ECO:0000313" key="4">
    <source>
        <dbReference type="Proteomes" id="UP000238413"/>
    </source>
</evidence>
<gene>
    <name evidence="3" type="ORF">C4B68_21400</name>
</gene>
<evidence type="ECO:0000256" key="2">
    <source>
        <dbReference type="SAM" id="Phobius"/>
    </source>
</evidence>
<feature type="transmembrane region" description="Helical" evidence="2">
    <location>
        <begin position="12"/>
        <end position="35"/>
    </location>
</feature>
<name>A0ABM6STS5_9ACTN</name>
<protein>
    <recommendedName>
        <fullName evidence="5">Collagen-like protein</fullName>
    </recommendedName>
</protein>
<evidence type="ECO:0000313" key="3">
    <source>
        <dbReference type="EMBL" id="AVH57898.1"/>
    </source>
</evidence>